<proteinExistence type="predicted"/>
<accession>A0A6S7I2N4</accession>
<feature type="transmembrane region" description="Helical" evidence="2">
    <location>
        <begin position="133"/>
        <end position="151"/>
    </location>
</feature>
<feature type="transmembrane region" description="Helical" evidence="2">
    <location>
        <begin position="37"/>
        <end position="60"/>
    </location>
</feature>
<sequence length="443" mass="50213">MRLKSLNKVKDMKRLNKCIGKEWNGKECIELSNRSCILYYGIVGLFGILVIFRFLSFIVFTTYDTKCMILEQHASVIDCHQDGIVPHPEFWISAWIIISVISSILFLIIFHIANNLKLVNFLGEKVCSAWRNASFISFFVLFLLTLIYYVFQIVSKRFTGLTLFFLLVWPIVMFLVVWRLNYTPQLRWKSDNCRPANFPLVNCPHQNCPPEVCRQRVAEITLFLFYWIALVMYFIEATCKLLAVTLDVAYDVVPVIEGRFPYESMKGLSVIFLGFRLAFHARLVYFFWDKICHGDKDTFSEPCSKLEDDQTGLTTTISTQTERVAEAFISTKLKRSLSAPTLTKTDKPVPPTSTPSDSNTLPPSPTPSDSNTQPPSPTPSDSNTPPSSPTPSDSNTPSPSPRPPSAPKAKKLKRAPAPTLLRGGLFGFFVTRGKKKKRHWKAG</sequence>
<protein>
    <submittedName>
        <fullName evidence="3">Uncharacterized protein</fullName>
    </submittedName>
</protein>
<feature type="transmembrane region" description="Helical" evidence="2">
    <location>
        <begin position="157"/>
        <end position="180"/>
    </location>
</feature>
<evidence type="ECO:0000313" key="3">
    <source>
        <dbReference type="EMBL" id="CAB4010060.1"/>
    </source>
</evidence>
<evidence type="ECO:0000256" key="1">
    <source>
        <dbReference type="SAM" id="MobiDB-lite"/>
    </source>
</evidence>
<feature type="transmembrane region" description="Helical" evidence="2">
    <location>
        <begin position="90"/>
        <end position="112"/>
    </location>
</feature>
<gene>
    <name evidence="3" type="ORF">PACLA_8A022441</name>
</gene>
<feature type="compositionally biased region" description="Low complexity" evidence="1">
    <location>
        <begin position="354"/>
        <end position="397"/>
    </location>
</feature>
<organism evidence="3 4">
    <name type="scientific">Paramuricea clavata</name>
    <name type="common">Red gorgonian</name>
    <name type="synonym">Violescent sea-whip</name>
    <dbReference type="NCBI Taxonomy" id="317549"/>
    <lineage>
        <taxon>Eukaryota</taxon>
        <taxon>Metazoa</taxon>
        <taxon>Cnidaria</taxon>
        <taxon>Anthozoa</taxon>
        <taxon>Octocorallia</taxon>
        <taxon>Malacalcyonacea</taxon>
        <taxon>Plexauridae</taxon>
        <taxon>Paramuricea</taxon>
    </lineage>
</organism>
<feature type="transmembrane region" description="Helical" evidence="2">
    <location>
        <begin position="224"/>
        <end position="250"/>
    </location>
</feature>
<keyword evidence="4" id="KW-1185">Reference proteome</keyword>
<reference evidence="3" key="1">
    <citation type="submission" date="2020-04" db="EMBL/GenBank/DDBJ databases">
        <authorList>
            <person name="Alioto T."/>
            <person name="Alioto T."/>
            <person name="Gomez Garrido J."/>
        </authorList>
    </citation>
    <scope>NUCLEOTIDE SEQUENCE</scope>
    <source>
        <strain evidence="3">A484AB</strain>
    </source>
</reference>
<evidence type="ECO:0000313" key="4">
    <source>
        <dbReference type="Proteomes" id="UP001152795"/>
    </source>
</evidence>
<feature type="region of interest" description="Disordered" evidence="1">
    <location>
        <begin position="339"/>
        <end position="423"/>
    </location>
</feature>
<keyword evidence="2" id="KW-0812">Transmembrane</keyword>
<dbReference type="Proteomes" id="UP001152795">
    <property type="component" value="Unassembled WGS sequence"/>
</dbReference>
<dbReference type="EMBL" id="CACRXK020006663">
    <property type="protein sequence ID" value="CAB4010060.1"/>
    <property type="molecule type" value="Genomic_DNA"/>
</dbReference>
<name>A0A6S7I2N4_PARCT</name>
<evidence type="ECO:0000256" key="2">
    <source>
        <dbReference type="SAM" id="Phobius"/>
    </source>
</evidence>
<dbReference type="AlphaFoldDB" id="A0A6S7I2N4"/>
<keyword evidence="2" id="KW-1133">Transmembrane helix</keyword>
<comment type="caution">
    <text evidence="3">The sequence shown here is derived from an EMBL/GenBank/DDBJ whole genome shotgun (WGS) entry which is preliminary data.</text>
</comment>
<feature type="transmembrane region" description="Helical" evidence="2">
    <location>
        <begin position="270"/>
        <end position="288"/>
    </location>
</feature>
<keyword evidence="2" id="KW-0472">Membrane</keyword>